<dbReference type="AlphaFoldDB" id="A0A6A3CR76"/>
<accession>A0A6A3CR76</accession>
<name>A0A6A3CR76_HIBSY</name>
<sequence length="210" mass="23336">MKESYLTEESLGAQNKFHRMLPHKVHVSNFIASMNDERNNKCSPYYKGLTDSSLSINHEKNISGADISPGRESQATTAASSSSSFSSLFGKVQEFGSSCFTCRTSGDRYRDPSTPSDVLKPVKATSFSSSTCNKTTTEMERKEIHDPYVQLVVEEKPLRERVWERATTPVTAPVILSAEGTAVGKKDADVCKVHQKYVLADKYRPKTLKD</sequence>
<reference evidence="1" key="1">
    <citation type="submission" date="2019-09" db="EMBL/GenBank/DDBJ databases">
        <title>Draft genome information of white flower Hibiscus syriacus.</title>
        <authorList>
            <person name="Kim Y.-M."/>
        </authorList>
    </citation>
    <scope>NUCLEOTIDE SEQUENCE [LARGE SCALE GENOMIC DNA]</scope>
    <source>
        <strain evidence="1">YM2019G1</strain>
    </source>
</reference>
<comment type="caution">
    <text evidence="1">The sequence shown here is derived from an EMBL/GenBank/DDBJ whole genome shotgun (WGS) entry which is preliminary data.</text>
</comment>
<dbReference type="EMBL" id="VEPZ02000196">
    <property type="protein sequence ID" value="KAE8731147.1"/>
    <property type="molecule type" value="Genomic_DNA"/>
</dbReference>
<proteinExistence type="predicted"/>
<evidence type="ECO:0000313" key="1">
    <source>
        <dbReference type="EMBL" id="KAE8731147.1"/>
    </source>
</evidence>
<gene>
    <name evidence="1" type="ORF">F3Y22_tig00002840pilonHSYRG00458</name>
</gene>
<protein>
    <submittedName>
        <fullName evidence="1">ATPase family associated with various cellular activities, putative isoform 2</fullName>
    </submittedName>
</protein>
<evidence type="ECO:0000313" key="2">
    <source>
        <dbReference type="Proteomes" id="UP000436088"/>
    </source>
</evidence>
<organism evidence="1 2">
    <name type="scientific">Hibiscus syriacus</name>
    <name type="common">Rose of Sharon</name>
    <dbReference type="NCBI Taxonomy" id="106335"/>
    <lineage>
        <taxon>Eukaryota</taxon>
        <taxon>Viridiplantae</taxon>
        <taxon>Streptophyta</taxon>
        <taxon>Embryophyta</taxon>
        <taxon>Tracheophyta</taxon>
        <taxon>Spermatophyta</taxon>
        <taxon>Magnoliopsida</taxon>
        <taxon>eudicotyledons</taxon>
        <taxon>Gunneridae</taxon>
        <taxon>Pentapetalae</taxon>
        <taxon>rosids</taxon>
        <taxon>malvids</taxon>
        <taxon>Malvales</taxon>
        <taxon>Malvaceae</taxon>
        <taxon>Malvoideae</taxon>
        <taxon>Hibiscus</taxon>
    </lineage>
</organism>
<keyword evidence="2" id="KW-1185">Reference proteome</keyword>
<dbReference type="Proteomes" id="UP000436088">
    <property type="component" value="Unassembled WGS sequence"/>
</dbReference>